<protein>
    <submittedName>
        <fullName evidence="1">Uncharacterized protein</fullName>
    </submittedName>
</protein>
<dbReference type="AlphaFoldDB" id="A0A6C0J1L6"/>
<organism evidence="1">
    <name type="scientific">viral metagenome</name>
    <dbReference type="NCBI Taxonomy" id="1070528"/>
    <lineage>
        <taxon>unclassified sequences</taxon>
        <taxon>metagenomes</taxon>
        <taxon>organismal metagenomes</taxon>
    </lineage>
</organism>
<dbReference type="Gene3D" id="3.30.420.10">
    <property type="entry name" value="Ribonuclease H-like superfamily/Ribonuclease H"/>
    <property type="match status" value="1"/>
</dbReference>
<sequence length="323" mass="37404">MKVISFDIGIKNMAYCVLSNTDNPEKPIIIHDWNVLNMLPEQNTIQHSCTCMIPGKTKKIQPKPCGNKAKFIKNDDFFCDRHAKSNKQWTIPTKKHNIPYIKKLKVDELTSLCNSHMLLLTPETKNIKKNGLIELLSNFYTKICLQPIISKKTKNANEIDLINIGKTMKIMMNLLPDIDTITHVVIENQISPIANRMKTIQGMLAQFFIMKNDDIHIEFVSSSHKLKQFKEFDEEIIQKNTIISTDKNTTKTNPNYKAHKNDGIQYSKTIIENNTYLNHWRDSLNTKKKDDLADSFLQGIWYLKNKNIILYADDLKIKHVLIT</sequence>
<dbReference type="InterPro" id="IPR036397">
    <property type="entry name" value="RNaseH_sf"/>
</dbReference>
<reference evidence="1" key="1">
    <citation type="journal article" date="2020" name="Nature">
        <title>Giant virus diversity and host interactions through global metagenomics.</title>
        <authorList>
            <person name="Schulz F."/>
            <person name="Roux S."/>
            <person name="Paez-Espino D."/>
            <person name="Jungbluth S."/>
            <person name="Walsh D.A."/>
            <person name="Denef V.J."/>
            <person name="McMahon K.D."/>
            <person name="Konstantinidis K.T."/>
            <person name="Eloe-Fadrosh E.A."/>
            <person name="Kyrpides N.C."/>
            <person name="Woyke T."/>
        </authorList>
    </citation>
    <scope>NUCLEOTIDE SEQUENCE</scope>
    <source>
        <strain evidence="1">GVMAG-M-3300025699-48</strain>
    </source>
</reference>
<dbReference type="GO" id="GO:0003676">
    <property type="term" value="F:nucleic acid binding"/>
    <property type="evidence" value="ECO:0007669"/>
    <property type="project" value="InterPro"/>
</dbReference>
<name>A0A6C0J1L6_9ZZZZ</name>
<proteinExistence type="predicted"/>
<dbReference type="EMBL" id="MN740306">
    <property type="protein sequence ID" value="QHT99212.1"/>
    <property type="molecule type" value="Genomic_DNA"/>
</dbReference>
<accession>A0A6C0J1L6</accession>
<dbReference type="InterPro" id="IPR012337">
    <property type="entry name" value="RNaseH-like_sf"/>
</dbReference>
<evidence type="ECO:0000313" key="1">
    <source>
        <dbReference type="EMBL" id="QHT99212.1"/>
    </source>
</evidence>
<dbReference type="SUPFAM" id="SSF53098">
    <property type="entry name" value="Ribonuclease H-like"/>
    <property type="match status" value="2"/>
</dbReference>